<name>A0A5C6CRK1_9BACT</name>
<dbReference type="AlphaFoldDB" id="A0A5C6CRK1"/>
<comment type="caution">
    <text evidence="1">The sequence shown here is derived from an EMBL/GenBank/DDBJ whole genome shotgun (WGS) entry which is preliminary data.</text>
</comment>
<dbReference type="OrthoDB" id="9803913at2"/>
<proteinExistence type="predicted"/>
<dbReference type="InterPro" id="IPR024530">
    <property type="entry name" value="QSregVF_b"/>
</dbReference>
<dbReference type="EMBL" id="SJPS01000003">
    <property type="protein sequence ID" value="TWU27543.1"/>
    <property type="molecule type" value="Genomic_DNA"/>
</dbReference>
<evidence type="ECO:0000313" key="1">
    <source>
        <dbReference type="EMBL" id="TWU27543.1"/>
    </source>
</evidence>
<evidence type="ECO:0000313" key="2">
    <source>
        <dbReference type="Proteomes" id="UP000318437"/>
    </source>
</evidence>
<gene>
    <name evidence="1" type="ORF">Pla144_23200</name>
</gene>
<dbReference type="Pfam" id="PF12843">
    <property type="entry name" value="QSregVF_b"/>
    <property type="match status" value="1"/>
</dbReference>
<protein>
    <submittedName>
        <fullName evidence="1">Uncharacterized protein</fullName>
    </submittedName>
</protein>
<organism evidence="1 2">
    <name type="scientific">Bythopirellula polymerisocia</name>
    <dbReference type="NCBI Taxonomy" id="2528003"/>
    <lineage>
        <taxon>Bacteria</taxon>
        <taxon>Pseudomonadati</taxon>
        <taxon>Planctomycetota</taxon>
        <taxon>Planctomycetia</taxon>
        <taxon>Pirellulales</taxon>
        <taxon>Lacipirellulaceae</taxon>
        <taxon>Bythopirellula</taxon>
    </lineage>
</organism>
<sequence length="191" mass="21982">MNTNSTYIPARQNTRSTAFQSVPWWLNSTPPVVAETPETPEIPEENEPIEPETAYAGQVDPAKLESFPRFPEEYDADNEFYWSQLSDHDREYLQWHREYPPPCAWCGGRTRHSPLCDELRALWQLSLPFGKFKGMAVSAVPMDYLIWLTENSDSLDCELRDAIQERLKATPPAAEAARETAIISDEEFDLW</sequence>
<keyword evidence="2" id="KW-1185">Reference proteome</keyword>
<dbReference type="Proteomes" id="UP000318437">
    <property type="component" value="Unassembled WGS sequence"/>
</dbReference>
<reference evidence="1 2" key="1">
    <citation type="submission" date="2019-02" db="EMBL/GenBank/DDBJ databases">
        <title>Deep-cultivation of Planctomycetes and their phenomic and genomic characterization uncovers novel biology.</title>
        <authorList>
            <person name="Wiegand S."/>
            <person name="Jogler M."/>
            <person name="Boedeker C."/>
            <person name="Pinto D."/>
            <person name="Vollmers J."/>
            <person name="Rivas-Marin E."/>
            <person name="Kohn T."/>
            <person name="Peeters S.H."/>
            <person name="Heuer A."/>
            <person name="Rast P."/>
            <person name="Oberbeckmann S."/>
            <person name="Bunk B."/>
            <person name="Jeske O."/>
            <person name="Meyerdierks A."/>
            <person name="Storesund J.E."/>
            <person name="Kallscheuer N."/>
            <person name="Luecker S."/>
            <person name="Lage O.M."/>
            <person name="Pohl T."/>
            <person name="Merkel B.J."/>
            <person name="Hornburger P."/>
            <person name="Mueller R.-W."/>
            <person name="Bruemmer F."/>
            <person name="Labrenz M."/>
            <person name="Spormann A.M."/>
            <person name="Op Den Camp H."/>
            <person name="Overmann J."/>
            <person name="Amann R."/>
            <person name="Jetten M.S.M."/>
            <person name="Mascher T."/>
            <person name="Medema M.H."/>
            <person name="Devos D.P."/>
            <person name="Kaster A.-K."/>
            <person name="Ovreas L."/>
            <person name="Rohde M."/>
            <person name="Galperin M.Y."/>
            <person name="Jogler C."/>
        </authorList>
    </citation>
    <scope>NUCLEOTIDE SEQUENCE [LARGE SCALE GENOMIC DNA]</scope>
    <source>
        <strain evidence="1 2">Pla144</strain>
    </source>
</reference>
<accession>A0A5C6CRK1</accession>
<dbReference type="RefSeq" id="WP_146450737.1">
    <property type="nucleotide sequence ID" value="NZ_SJPS01000003.1"/>
</dbReference>